<feature type="compositionally biased region" description="Gly residues" evidence="1">
    <location>
        <begin position="55"/>
        <end position="99"/>
    </location>
</feature>
<evidence type="ECO:0000313" key="3">
    <source>
        <dbReference type="EMBL" id="ESQ39526.1"/>
    </source>
</evidence>
<reference evidence="3 4" key="1">
    <citation type="journal article" date="2013" name="Front. Plant Sci.">
        <title>The Reference Genome of the Halophytic Plant Eutrema salsugineum.</title>
        <authorList>
            <person name="Yang R."/>
            <person name="Jarvis D.E."/>
            <person name="Chen H."/>
            <person name="Beilstein M.A."/>
            <person name="Grimwood J."/>
            <person name="Jenkins J."/>
            <person name="Shu S."/>
            <person name="Prochnik S."/>
            <person name="Xin M."/>
            <person name="Ma C."/>
            <person name="Schmutz J."/>
            <person name="Wing R.A."/>
            <person name="Mitchell-Olds T."/>
            <person name="Schumaker K.S."/>
            <person name="Wang X."/>
        </authorList>
    </citation>
    <scope>NUCLEOTIDE SEQUENCE [LARGE SCALE GENOMIC DNA]</scope>
</reference>
<evidence type="ECO:0008006" key="5">
    <source>
        <dbReference type="Google" id="ProtNLM"/>
    </source>
</evidence>
<evidence type="ECO:0000256" key="2">
    <source>
        <dbReference type="SAM" id="SignalP"/>
    </source>
</evidence>
<proteinExistence type="predicted"/>
<gene>
    <name evidence="3" type="ORF">EUTSA_v10001073mg</name>
</gene>
<feature type="chain" id="PRO_5004722786" description="Glycine-rich protein" evidence="2">
    <location>
        <begin position="31"/>
        <end position="125"/>
    </location>
</feature>
<name>V4N2V7_EUTSA</name>
<organism evidence="3 4">
    <name type="scientific">Eutrema salsugineum</name>
    <name type="common">Saltwater cress</name>
    <name type="synonym">Sisymbrium salsugineum</name>
    <dbReference type="NCBI Taxonomy" id="72664"/>
    <lineage>
        <taxon>Eukaryota</taxon>
        <taxon>Viridiplantae</taxon>
        <taxon>Streptophyta</taxon>
        <taxon>Embryophyta</taxon>
        <taxon>Tracheophyta</taxon>
        <taxon>Spermatophyta</taxon>
        <taxon>Magnoliopsida</taxon>
        <taxon>eudicotyledons</taxon>
        <taxon>Gunneridae</taxon>
        <taxon>Pentapetalae</taxon>
        <taxon>rosids</taxon>
        <taxon>malvids</taxon>
        <taxon>Brassicales</taxon>
        <taxon>Brassicaceae</taxon>
        <taxon>Eutremeae</taxon>
        <taxon>Eutrema</taxon>
    </lineage>
</organism>
<dbReference type="Gramene" id="ESQ39526">
    <property type="protein sequence ID" value="ESQ39526"/>
    <property type="gene ID" value="EUTSA_v10001073mg"/>
</dbReference>
<evidence type="ECO:0000256" key="1">
    <source>
        <dbReference type="SAM" id="MobiDB-lite"/>
    </source>
</evidence>
<dbReference type="AlphaFoldDB" id="V4N2V7"/>
<dbReference type="Proteomes" id="UP000030689">
    <property type="component" value="Unassembled WGS sequence"/>
</dbReference>
<feature type="compositionally biased region" description="Pro residues" evidence="1">
    <location>
        <begin position="104"/>
        <end position="113"/>
    </location>
</feature>
<dbReference type="OrthoDB" id="1134100at2759"/>
<feature type="region of interest" description="Disordered" evidence="1">
    <location>
        <begin position="50"/>
        <end position="125"/>
    </location>
</feature>
<keyword evidence="4" id="KW-1185">Reference proteome</keyword>
<dbReference type="EMBL" id="KI517465">
    <property type="protein sequence ID" value="ESQ39526.1"/>
    <property type="molecule type" value="Genomic_DNA"/>
</dbReference>
<sequence length="125" mass="12777">MAEKGPSSLGLVFLLLVILLVLCSNDYALASPQKLHPSSGWRRQLVRVESSTSYRGGGYGGYGRSRGGGYGGSRGGGYGGYGRSRGGGYGGSRGGGYGGFHSPLPSPPPPLVSLPPSMSPHLPLP</sequence>
<protein>
    <recommendedName>
        <fullName evidence="5">Glycine-rich protein</fullName>
    </recommendedName>
</protein>
<evidence type="ECO:0000313" key="4">
    <source>
        <dbReference type="Proteomes" id="UP000030689"/>
    </source>
</evidence>
<dbReference type="OMA" id="RCGRSTC"/>
<keyword evidence="2" id="KW-0732">Signal</keyword>
<feature type="compositionally biased region" description="Low complexity" evidence="1">
    <location>
        <begin position="114"/>
        <end position="125"/>
    </location>
</feature>
<accession>V4N2V7</accession>
<feature type="signal peptide" evidence="2">
    <location>
        <begin position="1"/>
        <end position="30"/>
    </location>
</feature>
<dbReference type="KEGG" id="eus:EUTSA_v10001073mg"/>